<dbReference type="SUPFAM" id="SSF53474">
    <property type="entry name" value="alpha/beta-Hydrolases"/>
    <property type="match status" value="1"/>
</dbReference>
<dbReference type="PRINTS" id="PR00111">
    <property type="entry name" value="ABHYDROLASE"/>
</dbReference>
<dbReference type="InterPro" id="IPR029058">
    <property type="entry name" value="AB_hydrolase_fold"/>
</dbReference>
<proteinExistence type="inferred from homology"/>
<evidence type="ECO:0000313" key="5">
    <source>
        <dbReference type="Proteomes" id="UP001303115"/>
    </source>
</evidence>
<organism evidence="4 5">
    <name type="scientific">Parachaetomium inaequale</name>
    <dbReference type="NCBI Taxonomy" id="2588326"/>
    <lineage>
        <taxon>Eukaryota</taxon>
        <taxon>Fungi</taxon>
        <taxon>Dikarya</taxon>
        <taxon>Ascomycota</taxon>
        <taxon>Pezizomycotina</taxon>
        <taxon>Sordariomycetes</taxon>
        <taxon>Sordariomycetidae</taxon>
        <taxon>Sordariales</taxon>
        <taxon>Chaetomiaceae</taxon>
        <taxon>Parachaetomium</taxon>
    </lineage>
</organism>
<name>A0AAN6SVP6_9PEZI</name>
<evidence type="ECO:0000256" key="2">
    <source>
        <dbReference type="ARBA" id="ARBA00038334"/>
    </source>
</evidence>
<reference evidence="5" key="1">
    <citation type="journal article" date="2023" name="Mol. Phylogenet. Evol.">
        <title>Genome-scale phylogeny and comparative genomics of the fungal order Sordariales.</title>
        <authorList>
            <person name="Hensen N."/>
            <person name="Bonometti L."/>
            <person name="Westerberg I."/>
            <person name="Brannstrom I.O."/>
            <person name="Guillou S."/>
            <person name="Cros-Aarteil S."/>
            <person name="Calhoun S."/>
            <person name="Haridas S."/>
            <person name="Kuo A."/>
            <person name="Mondo S."/>
            <person name="Pangilinan J."/>
            <person name="Riley R."/>
            <person name="LaButti K."/>
            <person name="Andreopoulos B."/>
            <person name="Lipzen A."/>
            <person name="Chen C."/>
            <person name="Yan M."/>
            <person name="Daum C."/>
            <person name="Ng V."/>
            <person name="Clum A."/>
            <person name="Steindorff A."/>
            <person name="Ohm R.A."/>
            <person name="Martin F."/>
            <person name="Silar P."/>
            <person name="Natvig D.O."/>
            <person name="Lalanne C."/>
            <person name="Gautier V."/>
            <person name="Ament-Velasquez S.L."/>
            <person name="Kruys A."/>
            <person name="Hutchinson M.I."/>
            <person name="Powell A.J."/>
            <person name="Barry K."/>
            <person name="Miller A.N."/>
            <person name="Grigoriev I.V."/>
            <person name="Debuchy R."/>
            <person name="Gladieux P."/>
            <person name="Hiltunen Thoren M."/>
            <person name="Johannesson H."/>
        </authorList>
    </citation>
    <scope>NUCLEOTIDE SEQUENCE [LARGE SCALE GENOMIC DNA]</scope>
    <source>
        <strain evidence="5">CBS 284.82</strain>
    </source>
</reference>
<dbReference type="Proteomes" id="UP001303115">
    <property type="component" value="Unassembled WGS sequence"/>
</dbReference>
<dbReference type="InterPro" id="IPR000639">
    <property type="entry name" value="Epox_hydrolase-like"/>
</dbReference>
<comment type="caution">
    <text evidence="4">The sequence shown here is derived from an EMBL/GenBank/DDBJ whole genome shotgun (WGS) entry which is preliminary data.</text>
</comment>
<evidence type="ECO:0000313" key="4">
    <source>
        <dbReference type="EMBL" id="KAK4043985.1"/>
    </source>
</evidence>
<dbReference type="Pfam" id="PF00561">
    <property type="entry name" value="Abhydrolase_1"/>
    <property type="match status" value="1"/>
</dbReference>
<dbReference type="EMBL" id="MU854322">
    <property type="protein sequence ID" value="KAK4043985.1"/>
    <property type="molecule type" value="Genomic_DNA"/>
</dbReference>
<dbReference type="AlphaFoldDB" id="A0AAN6SVP6"/>
<evidence type="ECO:0000259" key="3">
    <source>
        <dbReference type="Pfam" id="PF00561"/>
    </source>
</evidence>
<dbReference type="PANTHER" id="PTHR43329">
    <property type="entry name" value="EPOXIDE HYDROLASE"/>
    <property type="match status" value="1"/>
</dbReference>
<dbReference type="GO" id="GO:0016787">
    <property type="term" value="F:hydrolase activity"/>
    <property type="evidence" value="ECO:0007669"/>
    <property type="project" value="UniProtKB-KW"/>
</dbReference>
<dbReference type="PRINTS" id="PR00412">
    <property type="entry name" value="EPOXHYDRLASE"/>
</dbReference>
<sequence length="355" mass="39647">MAATTTPDKLTPTDPRVQHRTYTIPASPYNKTYHYLLAEPPSGTPATATCLLVHGFPDLSFGWRYQVPYLVSLGLRVIVPDLPGFGRTDAPQELGAYSYKSVIDDLVAIVRHVQGKKDGEDVEKILLGGHDWGGAVVWRFALWYPEVLRCVFSVCTPFLPVNETFYSKEQIVQMLPNFGYQLQFEGTEVEEAVVGREMIRAFLSVMYGARRADGEAVFGVAKGLRKELLEPEKIGESPLVSREEMDFYADEYVKNGMRGPLCWYKTNRVNFDEDRVLLEQGKTKVTVPSLMVVASRDAALPPAMSAGMGEYVPDLVKREVDATHWALWEAPAETNKHIGEFLEGILKGQPLKASI</sequence>
<keyword evidence="5" id="KW-1185">Reference proteome</keyword>
<dbReference type="InterPro" id="IPR000073">
    <property type="entry name" value="AB_hydrolase_1"/>
</dbReference>
<dbReference type="Gene3D" id="3.40.50.1820">
    <property type="entry name" value="alpha/beta hydrolase"/>
    <property type="match status" value="1"/>
</dbReference>
<evidence type="ECO:0000256" key="1">
    <source>
        <dbReference type="ARBA" id="ARBA00022801"/>
    </source>
</evidence>
<protein>
    <submittedName>
        <fullName evidence="4">Alpha/Beta hydrolase protein</fullName>
    </submittedName>
</protein>
<comment type="similarity">
    <text evidence="2">Belongs to the AB hydrolase superfamily. Epoxide hydrolase family.</text>
</comment>
<feature type="domain" description="AB hydrolase-1" evidence="3">
    <location>
        <begin position="51"/>
        <end position="331"/>
    </location>
</feature>
<gene>
    <name evidence="4" type="ORF">C8A01DRAFT_31858</name>
</gene>
<accession>A0AAN6SVP6</accession>
<keyword evidence="1 4" id="KW-0378">Hydrolase</keyword>